<dbReference type="Gene3D" id="3.10.180.10">
    <property type="entry name" value="2,3-Dihydroxybiphenyl 1,2-Dioxygenase, domain 1"/>
    <property type="match status" value="1"/>
</dbReference>
<name>A0AAU7DLA5_9BACT</name>
<dbReference type="CDD" id="cd07249">
    <property type="entry name" value="MMCE"/>
    <property type="match status" value="1"/>
</dbReference>
<protein>
    <submittedName>
        <fullName evidence="4">VOC family protein</fullName>
    </submittedName>
</protein>
<dbReference type="InterPro" id="IPR017515">
    <property type="entry name" value="MeMalonyl-CoA_epimerase"/>
</dbReference>
<evidence type="ECO:0000259" key="3">
    <source>
        <dbReference type="PROSITE" id="PS51819"/>
    </source>
</evidence>
<feature type="domain" description="VOC" evidence="3">
    <location>
        <begin position="33"/>
        <end position="171"/>
    </location>
</feature>
<evidence type="ECO:0000313" key="4">
    <source>
        <dbReference type="EMBL" id="XBH18105.1"/>
    </source>
</evidence>
<keyword evidence="2" id="KW-0479">Metal-binding</keyword>
<proteinExistence type="inferred from homology"/>
<comment type="similarity">
    <text evidence="1">Belongs to the methylmalonyl-CoA epimerase family.</text>
</comment>
<dbReference type="Pfam" id="PF13669">
    <property type="entry name" value="Glyoxalase_4"/>
    <property type="match status" value="1"/>
</dbReference>
<dbReference type="GO" id="GO:0046491">
    <property type="term" value="P:L-methylmalonyl-CoA metabolic process"/>
    <property type="evidence" value="ECO:0007669"/>
    <property type="project" value="TreeGrafter"/>
</dbReference>
<dbReference type="AlphaFoldDB" id="A0AAU7DLA5"/>
<dbReference type="PROSITE" id="PS51819">
    <property type="entry name" value="VOC"/>
    <property type="match status" value="1"/>
</dbReference>
<dbReference type="SUPFAM" id="SSF54593">
    <property type="entry name" value="Glyoxalase/Bleomycin resistance protein/Dihydroxybiphenyl dioxygenase"/>
    <property type="match status" value="1"/>
</dbReference>
<dbReference type="InterPro" id="IPR037523">
    <property type="entry name" value="VOC_core"/>
</dbReference>
<dbReference type="GO" id="GO:0046872">
    <property type="term" value="F:metal ion binding"/>
    <property type="evidence" value="ECO:0007669"/>
    <property type="project" value="UniProtKB-KW"/>
</dbReference>
<evidence type="ECO:0000256" key="2">
    <source>
        <dbReference type="ARBA" id="ARBA00022723"/>
    </source>
</evidence>
<dbReference type="EMBL" id="CP121196">
    <property type="protein sequence ID" value="XBH18105.1"/>
    <property type="molecule type" value="Genomic_DNA"/>
</dbReference>
<dbReference type="InterPro" id="IPR051785">
    <property type="entry name" value="MMCE/EMCE_epimerase"/>
</dbReference>
<sequence>MTQAFAIHEIGNTYENGTAVVDELLSAVPGILFVDHVAIAVRQGELEGQIRSYQMLGFREIHREEVLGSDQVREALLQIGDGPNLIQLLEPLDADSPVQKMIDKNGGRGGLAHVAFRVKDAQHAFAAMREQGFRLIDAAPRKGSRGTTVFFVHPKSREDSPFGVLLEIVEAPESR</sequence>
<dbReference type="PANTHER" id="PTHR43048">
    <property type="entry name" value="METHYLMALONYL-COA EPIMERASE"/>
    <property type="match status" value="1"/>
</dbReference>
<reference evidence="4" key="1">
    <citation type="submission" date="2023-03" db="EMBL/GenBank/DDBJ databases">
        <title>Edaphobacter sp.</title>
        <authorList>
            <person name="Huber K.J."/>
            <person name="Papendorf J."/>
            <person name="Pilke C."/>
            <person name="Bunk B."/>
            <person name="Sproeer C."/>
            <person name="Pester M."/>
        </authorList>
    </citation>
    <scope>NUCLEOTIDE SEQUENCE</scope>
    <source>
        <strain evidence="4">DSM 110680</strain>
    </source>
</reference>
<dbReference type="InterPro" id="IPR029068">
    <property type="entry name" value="Glyas_Bleomycin-R_OHBP_Dase"/>
</dbReference>
<dbReference type="RefSeq" id="WP_348263328.1">
    <property type="nucleotide sequence ID" value="NZ_CP121196.1"/>
</dbReference>
<dbReference type="PANTHER" id="PTHR43048:SF3">
    <property type="entry name" value="METHYLMALONYL-COA EPIMERASE, MITOCHONDRIAL"/>
    <property type="match status" value="1"/>
</dbReference>
<dbReference type="GO" id="GO:0004493">
    <property type="term" value="F:methylmalonyl-CoA epimerase activity"/>
    <property type="evidence" value="ECO:0007669"/>
    <property type="project" value="TreeGrafter"/>
</dbReference>
<evidence type="ECO:0000256" key="1">
    <source>
        <dbReference type="ARBA" id="ARBA00009308"/>
    </source>
</evidence>
<accession>A0AAU7DLA5</accession>
<organism evidence="4">
    <name type="scientific">Telmatobacter sp. DSM 110680</name>
    <dbReference type="NCBI Taxonomy" id="3036704"/>
    <lineage>
        <taxon>Bacteria</taxon>
        <taxon>Pseudomonadati</taxon>
        <taxon>Acidobacteriota</taxon>
        <taxon>Terriglobia</taxon>
        <taxon>Terriglobales</taxon>
        <taxon>Acidobacteriaceae</taxon>
        <taxon>Telmatobacter</taxon>
    </lineage>
</organism>
<gene>
    <name evidence="4" type="ORF">P8935_01960</name>
</gene>